<dbReference type="Pfam" id="PF00041">
    <property type="entry name" value="fn3"/>
    <property type="match status" value="1"/>
</dbReference>
<dbReference type="InterPro" id="IPR052672">
    <property type="entry name" value="Type1_Cytokine_Rcpt_Type2"/>
</dbReference>
<dbReference type="AlphaFoldDB" id="A0A8C4PWS5"/>
<dbReference type="InterPro" id="IPR013783">
    <property type="entry name" value="Ig-like_fold"/>
</dbReference>
<evidence type="ECO:0000256" key="10">
    <source>
        <dbReference type="SAM" id="MobiDB-lite"/>
    </source>
</evidence>
<sequence>MQDMHVGGWTKCGQKETGILEGGGIWVNEGGGSGNRAASRTLPWGTPALTGRGEERTSVESHTATRVEEASKLRVGLALNIIMVKQLGFMSTEILCLFSFLIPNGCATAGDPFDRGTIQPSPIYTEFGGMLHATCNVTAEQMVIKCKPLRFVWMLQGVKLSELHSSPIPESPHAAELMMPGWKGTSEVLVCHLNCNDEFYPINRAVVIGGYPPEPATNLSCRLFPNINSDMNCTWVSGRNTLLPTHFVFYIYSDQSNLSSDCGENATSCIIPRKHLAVFSIQKIWVKATNKLGTVNSTKAFIDPSQLVQTYPPSITSLKWRDKLTTNAILKWDPPKEAGSDLHLLYQVEYRRGFDAWVTLPDRFVWENGNYALLPELQECCHYEGRVRTRIFDLNIYWSDWAQYNWTVPETVPPSQDLWMRFLPNCKEEQRCVMLLFKPREKKLCPSSVNLCHVKIISLSPDEPPQNLSHVKCDNKSMLLTLGPSAYRIVLFASNKYVSSPRTTLHVPSAPLPVRKFPSDLKVTGSDGKVLAVSWKAISVGQSVPLISYVVDWCRCDEDMNNCSGGWIRTRGLNVTIREGILEFVCYRVIVTAEYKDGSLATSSALGYVRQAAPKSSATLKLHKISATWALIRWKNIPLQDRRGFLTNLSLYYQMNNGGEEMMKTVNPGLHEVQLNNLQRGSTYEAWMVAETIAGKGPRGNPLIFQTPLYLFEEHFGFSVLGLCLITGIIICCAFSWRWTKSWLRGLPDVSRSSLSSWFGEILQNKTLSPTRSSLSDKPIFTDTDSITAVPVETVSTPFITDLDNMCKEGVRKEPLEIVGGNEDDGSLNSSAVGAVCSAPDPEPQISREVIVDHYAPISFAPTTNYLPLDKAVSDVLATEVAEVPATKVNGYFRVSRQGPLSIPGADENEDIECDLWASEPQGKGCSMGEQQATDISHLLPPNINLCSLDTFVPQCNSLTDLQRMMNSSRKLLT</sequence>
<comment type="similarity">
    <text evidence="2">Belongs to the type I cytokine receptor family. Type 2 subfamily.</text>
</comment>
<evidence type="ECO:0000256" key="9">
    <source>
        <dbReference type="ARBA" id="ARBA00023180"/>
    </source>
</evidence>
<dbReference type="SUPFAM" id="SSF49265">
    <property type="entry name" value="Fibronectin type III"/>
    <property type="match status" value="3"/>
</dbReference>
<reference evidence="13" key="1">
    <citation type="submission" date="2025-08" db="UniProtKB">
        <authorList>
            <consortium name="Ensembl"/>
        </authorList>
    </citation>
    <scope>IDENTIFICATION</scope>
</reference>
<evidence type="ECO:0000259" key="12">
    <source>
        <dbReference type="PROSITE" id="PS50853"/>
    </source>
</evidence>
<dbReference type="Ensembl" id="ENSEBUT00000001682.1">
    <property type="protein sequence ID" value="ENSEBUP00000001358.1"/>
    <property type="gene ID" value="ENSEBUG00000001165.1"/>
</dbReference>
<feature type="region of interest" description="Disordered" evidence="10">
    <location>
        <begin position="36"/>
        <end position="62"/>
    </location>
</feature>
<protein>
    <recommendedName>
        <fullName evidence="12">Fibronectin type-III domain-containing protein</fullName>
    </recommendedName>
</protein>
<keyword evidence="9" id="KW-0325">Glycoprotein</keyword>
<evidence type="ECO:0000256" key="3">
    <source>
        <dbReference type="ARBA" id="ARBA00022692"/>
    </source>
</evidence>
<evidence type="ECO:0000256" key="4">
    <source>
        <dbReference type="ARBA" id="ARBA00022729"/>
    </source>
</evidence>
<keyword evidence="6 11" id="KW-1133">Transmembrane helix</keyword>
<accession>A0A8C4PWS5</accession>
<dbReference type="PROSITE" id="PS50853">
    <property type="entry name" value="FN3"/>
    <property type="match status" value="2"/>
</dbReference>
<dbReference type="InterPro" id="IPR003961">
    <property type="entry name" value="FN3_dom"/>
</dbReference>
<keyword evidence="7 11" id="KW-0472">Membrane</keyword>
<keyword evidence="14" id="KW-1185">Reference proteome</keyword>
<feature type="transmembrane region" description="Helical" evidence="11">
    <location>
        <begin position="716"/>
        <end position="737"/>
    </location>
</feature>
<feature type="domain" description="Fibronectin type-III" evidence="12">
    <location>
        <begin position="312"/>
        <end position="414"/>
    </location>
</feature>
<name>A0A8C4PWS5_EPTBU</name>
<feature type="compositionally biased region" description="Basic and acidic residues" evidence="10">
    <location>
        <begin position="52"/>
        <end position="62"/>
    </location>
</feature>
<keyword evidence="8" id="KW-0675">Receptor</keyword>
<reference evidence="13" key="2">
    <citation type="submission" date="2025-09" db="UniProtKB">
        <authorList>
            <consortium name="Ensembl"/>
        </authorList>
    </citation>
    <scope>IDENTIFICATION</scope>
</reference>
<evidence type="ECO:0000313" key="13">
    <source>
        <dbReference type="Ensembl" id="ENSEBUP00000001358.1"/>
    </source>
</evidence>
<comment type="subcellular location">
    <subcellularLocation>
        <location evidence="1">Membrane</location>
        <topology evidence="1">Single-pass type I membrane protein</topology>
    </subcellularLocation>
</comment>
<keyword evidence="4" id="KW-0732">Signal</keyword>
<proteinExistence type="inferred from homology"/>
<keyword evidence="3 11" id="KW-0812">Transmembrane</keyword>
<evidence type="ECO:0000256" key="8">
    <source>
        <dbReference type="ARBA" id="ARBA00023170"/>
    </source>
</evidence>
<organism evidence="13 14">
    <name type="scientific">Eptatretus burgeri</name>
    <name type="common">Inshore hagfish</name>
    <dbReference type="NCBI Taxonomy" id="7764"/>
    <lineage>
        <taxon>Eukaryota</taxon>
        <taxon>Metazoa</taxon>
        <taxon>Chordata</taxon>
        <taxon>Craniata</taxon>
        <taxon>Vertebrata</taxon>
        <taxon>Cyclostomata</taxon>
        <taxon>Myxini</taxon>
        <taxon>Myxiniformes</taxon>
        <taxon>Myxinidae</taxon>
        <taxon>Eptatretinae</taxon>
        <taxon>Eptatretus</taxon>
    </lineage>
</organism>
<dbReference type="PANTHER" id="PTHR48423">
    <property type="entry name" value="INTERLEUKIN-27 RECEPTOR SUBUNIT ALPHA"/>
    <property type="match status" value="1"/>
</dbReference>
<dbReference type="GO" id="GO:0005886">
    <property type="term" value="C:plasma membrane"/>
    <property type="evidence" value="ECO:0007669"/>
    <property type="project" value="UniProtKB-ARBA"/>
</dbReference>
<dbReference type="GeneTree" id="ENSGT00940000155603"/>
<evidence type="ECO:0000256" key="2">
    <source>
        <dbReference type="ARBA" id="ARBA00008921"/>
    </source>
</evidence>
<dbReference type="CDD" id="cd00063">
    <property type="entry name" value="FN3"/>
    <property type="match status" value="3"/>
</dbReference>
<keyword evidence="5" id="KW-0677">Repeat</keyword>
<dbReference type="InterPro" id="IPR036116">
    <property type="entry name" value="FN3_sf"/>
</dbReference>
<evidence type="ECO:0000313" key="14">
    <source>
        <dbReference type="Proteomes" id="UP000694388"/>
    </source>
</evidence>
<dbReference type="Gene3D" id="2.60.40.10">
    <property type="entry name" value="Immunoglobulins"/>
    <property type="match status" value="4"/>
</dbReference>
<evidence type="ECO:0000256" key="6">
    <source>
        <dbReference type="ARBA" id="ARBA00022989"/>
    </source>
</evidence>
<evidence type="ECO:0000256" key="7">
    <source>
        <dbReference type="ARBA" id="ARBA00023136"/>
    </source>
</evidence>
<evidence type="ECO:0000256" key="11">
    <source>
        <dbReference type="SAM" id="Phobius"/>
    </source>
</evidence>
<evidence type="ECO:0000256" key="1">
    <source>
        <dbReference type="ARBA" id="ARBA00004479"/>
    </source>
</evidence>
<dbReference type="Proteomes" id="UP000694388">
    <property type="component" value="Unplaced"/>
</dbReference>
<dbReference type="PANTHER" id="PTHR48423:SF1">
    <property type="entry name" value="INTERLEUKIN-27 RECEPTOR SUBUNIT ALPHA"/>
    <property type="match status" value="1"/>
</dbReference>
<dbReference type="SMART" id="SM00060">
    <property type="entry name" value="FN3"/>
    <property type="match status" value="3"/>
</dbReference>
<feature type="domain" description="Fibronectin type-III" evidence="12">
    <location>
        <begin position="616"/>
        <end position="710"/>
    </location>
</feature>
<evidence type="ECO:0000256" key="5">
    <source>
        <dbReference type="ARBA" id="ARBA00022737"/>
    </source>
</evidence>